<proteinExistence type="predicted"/>
<dbReference type="InterPro" id="IPR038763">
    <property type="entry name" value="DHH_sf"/>
</dbReference>
<accession>A0A832ZY32</accession>
<dbReference type="GO" id="GO:0008270">
    <property type="term" value="F:zinc ion binding"/>
    <property type="evidence" value="ECO:0007669"/>
    <property type="project" value="UniProtKB-KW"/>
</dbReference>
<dbReference type="Proteomes" id="UP000623215">
    <property type="component" value="Unassembled WGS sequence"/>
</dbReference>
<dbReference type="CDD" id="cd04473">
    <property type="entry name" value="S1_RecJ_like"/>
    <property type="match status" value="1"/>
</dbReference>
<dbReference type="Pfam" id="PF01336">
    <property type="entry name" value="tRNA_anti-codon"/>
    <property type="match status" value="1"/>
</dbReference>
<dbReference type="SMART" id="SM00316">
    <property type="entry name" value="S1"/>
    <property type="match status" value="1"/>
</dbReference>
<dbReference type="GO" id="GO:0031072">
    <property type="term" value="F:heat shock protein binding"/>
    <property type="evidence" value="ECO:0007669"/>
    <property type="project" value="InterPro"/>
</dbReference>
<dbReference type="Pfam" id="PF01368">
    <property type="entry name" value="DHH"/>
    <property type="match status" value="1"/>
</dbReference>
<dbReference type="EMBL" id="DQVW01000039">
    <property type="protein sequence ID" value="HIQ32277.1"/>
    <property type="molecule type" value="Genomic_DNA"/>
</dbReference>
<feature type="domain" description="S1 motif" evidence="2">
    <location>
        <begin position="135"/>
        <end position="200"/>
    </location>
</feature>
<dbReference type="InterPro" id="IPR001667">
    <property type="entry name" value="DDH_dom"/>
</dbReference>
<dbReference type="Gene3D" id="6.20.20.10">
    <property type="match status" value="2"/>
</dbReference>
<dbReference type="PROSITE" id="PS50126">
    <property type="entry name" value="S1"/>
    <property type="match status" value="1"/>
</dbReference>
<feature type="zinc finger region" description="CR-type" evidence="1">
    <location>
        <begin position="1"/>
        <end position="84"/>
    </location>
</feature>
<dbReference type="CDD" id="cd04487">
    <property type="entry name" value="RecJ_OBF2_like"/>
    <property type="match status" value="1"/>
</dbReference>
<evidence type="ECO:0000259" key="3">
    <source>
        <dbReference type="PROSITE" id="PS51188"/>
    </source>
</evidence>
<dbReference type="GO" id="GO:0003676">
    <property type="term" value="F:nucleic acid binding"/>
    <property type="evidence" value="ECO:0007669"/>
    <property type="project" value="InterPro"/>
</dbReference>
<name>A0A832ZY32_9EURY</name>
<gene>
    <name evidence="4" type="ORF">EYH55_02210</name>
</gene>
<dbReference type="Gene3D" id="3.90.1640.30">
    <property type="match status" value="1"/>
</dbReference>
<dbReference type="Gene3D" id="2.40.50.140">
    <property type="entry name" value="Nucleic acid-binding proteins"/>
    <property type="match status" value="1"/>
</dbReference>
<dbReference type="CDD" id="cd10719">
    <property type="entry name" value="DnaJ_zf"/>
    <property type="match status" value="1"/>
</dbReference>
<dbReference type="SUPFAM" id="SSF50249">
    <property type="entry name" value="Nucleic acid-binding proteins"/>
    <property type="match status" value="2"/>
</dbReference>
<feature type="non-terminal residue" evidence="4">
    <location>
        <position position="678"/>
    </location>
</feature>
<dbReference type="Pfam" id="PF00575">
    <property type="entry name" value="S1"/>
    <property type="match status" value="1"/>
</dbReference>
<evidence type="ECO:0000259" key="2">
    <source>
        <dbReference type="PROSITE" id="PS50126"/>
    </source>
</evidence>
<protein>
    <submittedName>
        <fullName evidence="4">S1 RNA-binding domain-containing protein</fullName>
    </submittedName>
</protein>
<dbReference type="SUPFAM" id="SSF64182">
    <property type="entry name" value="DHH phosphoesterases"/>
    <property type="match status" value="1"/>
</dbReference>
<evidence type="ECO:0000313" key="4">
    <source>
        <dbReference type="EMBL" id="HIQ32277.1"/>
    </source>
</evidence>
<evidence type="ECO:0000313" key="5">
    <source>
        <dbReference type="Proteomes" id="UP000623215"/>
    </source>
</evidence>
<keyword evidence="1" id="KW-0862">Zinc</keyword>
<dbReference type="PROSITE" id="PS51188">
    <property type="entry name" value="ZF_CR"/>
    <property type="match status" value="1"/>
</dbReference>
<evidence type="ECO:0000256" key="1">
    <source>
        <dbReference type="PROSITE-ProRule" id="PRU00546"/>
    </source>
</evidence>
<keyword evidence="1" id="KW-0863">Zinc-finger</keyword>
<dbReference type="GO" id="GO:0051082">
    <property type="term" value="F:unfolded protein binding"/>
    <property type="evidence" value="ECO:0007669"/>
    <property type="project" value="InterPro"/>
</dbReference>
<dbReference type="InterPro" id="IPR001305">
    <property type="entry name" value="HSP_DnaJ_Cys-rich_dom"/>
</dbReference>
<dbReference type="InterPro" id="IPR003029">
    <property type="entry name" value="S1_domain"/>
</dbReference>
<sequence>MIDKCPICSGTGKKIVRYKTCPECEGSGYICEFDTKSHFKGISKRSKYDLDLAEVPCPNCDGSGKVPVYDTCDYCGGSGKVVKCDKCGRYIGKYPDHKDVTLCDICRREEEERRKNLKTVYELDNLCNVGDVETGKFYKGVVSRTEKYGVFVSLNEQTRGLLKPREMVGKKLSDFKIGDEVIVQVIDVRPEKREIDFRYIPLTDYTVEKLEKEIPLTTIKEIIDKGLVEMIDEIVHIRGEVIQITQTPGPTIFTVTDGTETAWVSALDIAGLRAHPEVMVGDIIDVIGTVSIREGRLQIERLKLKKLEGEEAEKVKREIERKLDEKSEPYGDIDFLVESPVLEKLRPRMAHVAKKIRRAILDGKPVIIRHHADADGYCAGLALERAILPILSKFSIDVDAQWHYFKRSPSKAPFYELEDVTKDLVYSLEDKLRFGQKMPLVVLTDNGSTDEDIPAISQAVAFGVDVLVIDHHYPGEVVDGRVEVDEYISGHVNPYLVGGDSNLTAGVLATEVARMINKDVTEEINHLPGIAVVGDHAKGREVEEYIKIALKDLTKWSKRYGSGKEYTVEDLEKIALCMDFEAFYLRFMSGRGIVEEILATNKREIYRHERLIDILYKRAMEMIDRQMRAALPALKTQKLENNIILNTLDVEKYTHKFTFPPPGKTCGFVHDTVVKKYG</sequence>
<reference evidence="4" key="1">
    <citation type="journal article" date="2020" name="ISME J.">
        <title>Gammaproteobacteria mediating utilization of methyl-, sulfur- and petroleum organic compounds in deep ocean hydrothermal plumes.</title>
        <authorList>
            <person name="Zhou Z."/>
            <person name="Liu Y."/>
            <person name="Pan J."/>
            <person name="Cron B.R."/>
            <person name="Toner B.M."/>
            <person name="Anantharaman K."/>
            <person name="Breier J.A."/>
            <person name="Dick G.J."/>
            <person name="Li M."/>
        </authorList>
    </citation>
    <scope>NUCLEOTIDE SEQUENCE</scope>
    <source>
        <strain evidence="4">SZUA-1534</strain>
    </source>
</reference>
<keyword evidence="1" id="KW-0479">Metal-binding</keyword>
<dbReference type="SUPFAM" id="SSF57938">
    <property type="entry name" value="DnaJ/Hsp40 cysteine-rich domain"/>
    <property type="match status" value="1"/>
</dbReference>
<comment type="caution">
    <text evidence="4">The sequence shown here is derived from an EMBL/GenBank/DDBJ whole genome shotgun (WGS) entry which is preliminary data.</text>
</comment>
<dbReference type="InterPro" id="IPR036410">
    <property type="entry name" value="HSP_DnaJ_Cys-rich_dom_sf"/>
</dbReference>
<dbReference type="AlphaFoldDB" id="A0A832ZY32"/>
<organism evidence="4 5">
    <name type="scientific">Methanothermococcus okinawensis</name>
    <dbReference type="NCBI Taxonomy" id="155863"/>
    <lineage>
        <taxon>Archaea</taxon>
        <taxon>Methanobacteriati</taxon>
        <taxon>Methanobacteriota</taxon>
        <taxon>Methanomada group</taxon>
        <taxon>Methanococci</taxon>
        <taxon>Methanococcales</taxon>
        <taxon>Methanococcaceae</taxon>
        <taxon>Methanothermococcus</taxon>
    </lineage>
</organism>
<feature type="domain" description="CR-type" evidence="3">
    <location>
        <begin position="1"/>
        <end position="84"/>
    </location>
</feature>
<dbReference type="InterPro" id="IPR012340">
    <property type="entry name" value="NA-bd_OB-fold"/>
</dbReference>
<dbReference type="InterPro" id="IPR004365">
    <property type="entry name" value="NA-bd_OB_tRNA"/>
</dbReference>